<dbReference type="PANTHER" id="PTHR42714:SF2">
    <property type="entry name" value="TRNA MODIFICATION GTPASE GTPBP3, MITOCHONDRIAL"/>
    <property type="match status" value="1"/>
</dbReference>
<dbReference type="GO" id="GO:0002098">
    <property type="term" value="P:tRNA wobble uridine modification"/>
    <property type="evidence" value="ECO:0007669"/>
    <property type="project" value="TreeGrafter"/>
</dbReference>
<gene>
    <name evidence="2" type="ORF">EV702DRAFT_970576</name>
</gene>
<dbReference type="Proteomes" id="UP000714275">
    <property type="component" value="Unassembled WGS sequence"/>
</dbReference>
<dbReference type="EMBL" id="JABBWD010000023">
    <property type="protein sequence ID" value="KAG1777026.1"/>
    <property type="molecule type" value="Genomic_DNA"/>
</dbReference>
<accession>A0A9P6ZWC5</accession>
<dbReference type="CDD" id="cd00882">
    <property type="entry name" value="Ras_like_GTPase"/>
    <property type="match status" value="2"/>
</dbReference>
<proteinExistence type="predicted"/>
<comment type="caution">
    <text evidence="2">The sequence shown here is derived from an EMBL/GenBank/DDBJ whole genome shotgun (WGS) entry which is preliminary data.</text>
</comment>
<dbReference type="InterPro" id="IPR027417">
    <property type="entry name" value="P-loop_NTPase"/>
</dbReference>
<feature type="domain" description="G" evidence="1">
    <location>
        <begin position="254"/>
        <end position="381"/>
    </location>
</feature>
<name>A0A9P6ZWC5_9AGAM</name>
<dbReference type="Pfam" id="PF01926">
    <property type="entry name" value="MMR_HSR1"/>
    <property type="match status" value="2"/>
</dbReference>
<dbReference type="InterPro" id="IPR006073">
    <property type="entry name" value="GTP-bd"/>
</dbReference>
<dbReference type="GO" id="GO:0030488">
    <property type="term" value="P:tRNA methylation"/>
    <property type="evidence" value="ECO:0007669"/>
    <property type="project" value="TreeGrafter"/>
</dbReference>
<evidence type="ECO:0000313" key="2">
    <source>
        <dbReference type="EMBL" id="KAG1777026.1"/>
    </source>
</evidence>
<protein>
    <recommendedName>
        <fullName evidence="1">G domain-containing protein</fullName>
    </recommendedName>
</protein>
<dbReference type="Gene3D" id="3.40.50.300">
    <property type="entry name" value="P-loop containing nucleotide triphosphate hydrolases"/>
    <property type="match status" value="2"/>
</dbReference>
<dbReference type="AlphaFoldDB" id="A0A9P6ZWC5"/>
<dbReference type="OrthoDB" id="8954335at2759"/>
<dbReference type="SUPFAM" id="SSF52540">
    <property type="entry name" value="P-loop containing nucleoside triphosphate hydrolases"/>
    <property type="match status" value="2"/>
</dbReference>
<sequence length="500" mass="56686">MSSTKNIVIFGESGVGKSSIINLLAGRQVARTSPDTKHCTLRYEAYNVTIKNVLYRIYDTAGVDGNRMDPSGFLDAVANADKLMKELRDNGGVHLLLYCIKAGRIPPTFVTNYRLFYEFFFEEKIPVALIVTHLEREDPMDHWYTRNKGSFDRHAVKCVDHACITAAANLDPKYKKKYETSRTEVSDLITRHEDTVVDWNGGDGWLARFIGNHVNSDRPKEQFASPQLLPKTRQLAIIHITMANKKSVIPAKNIVIFGAMGAGKSSLINLIADQNIAETGSNLKRCTLTWTKYVLPRLFDDGMQHNIFDTMGIENPELEPYEYHRSIQNASRLLRELEACGGTSLLVYCVKKGRDSGALRSNYQLFREVLYQRRVPIVMVVTCLEDEDVMEEWWARNHASLEASQIIVEGHACVTTLKDEGANYKTSREAVHELIRQHAAVTPVSGGWKREGIVSAFKRRFWRPDPEDKRLQDRIQTDLEGQCGMKTELASKVAKTFTYT</sequence>
<dbReference type="GO" id="GO:0005525">
    <property type="term" value="F:GTP binding"/>
    <property type="evidence" value="ECO:0007669"/>
    <property type="project" value="InterPro"/>
</dbReference>
<reference evidence="2" key="1">
    <citation type="journal article" date="2020" name="New Phytol.">
        <title>Comparative genomics reveals dynamic genome evolution in host specialist ectomycorrhizal fungi.</title>
        <authorList>
            <person name="Lofgren L.A."/>
            <person name="Nguyen N.H."/>
            <person name="Vilgalys R."/>
            <person name="Ruytinx J."/>
            <person name="Liao H.L."/>
            <person name="Branco S."/>
            <person name="Kuo A."/>
            <person name="LaButti K."/>
            <person name="Lipzen A."/>
            <person name="Andreopoulos W."/>
            <person name="Pangilinan J."/>
            <person name="Riley R."/>
            <person name="Hundley H."/>
            <person name="Na H."/>
            <person name="Barry K."/>
            <person name="Grigoriev I.V."/>
            <person name="Stajich J.E."/>
            <person name="Kennedy P.G."/>
        </authorList>
    </citation>
    <scope>NUCLEOTIDE SEQUENCE</scope>
    <source>
        <strain evidence="2">DOB743</strain>
    </source>
</reference>
<evidence type="ECO:0000259" key="1">
    <source>
        <dbReference type="Pfam" id="PF01926"/>
    </source>
</evidence>
<keyword evidence="3" id="KW-1185">Reference proteome</keyword>
<dbReference type="GO" id="GO:0005737">
    <property type="term" value="C:cytoplasm"/>
    <property type="evidence" value="ECO:0007669"/>
    <property type="project" value="TreeGrafter"/>
</dbReference>
<dbReference type="PANTHER" id="PTHR42714">
    <property type="entry name" value="TRNA MODIFICATION GTPASE GTPBP3"/>
    <property type="match status" value="1"/>
</dbReference>
<feature type="domain" description="G" evidence="1">
    <location>
        <begin position="7"/>
        <end position="102"/>
    </location>
</feature>
<evidence type="ECO:0000313" key="3">
    <source>
        <dbReference type="Proteomes" id="UP000714275"/>
    </source>
</evidence>
<organism evidence="2 3">
    <name type="scientific">Suillus placidus</name>
    <dbReference type="NCBI Taxonomy" id="48579"/>
    <lineage>
        <taxon>Eukaryota</taxon>
        <taxon>Fungi</taxon>
        <taxon>Dikarya</taxon>
        <taxon>Basidiomycota</taxon>
        <taxon>Agaricomycotina</taxon>
        <taxon>Agaricomycetes</taxon>
        <taxon>Agaricomycetidae</taxon>
        <taxon>Boletales</taxon>
        <taxon>Suillineae</taxon>
        <taxon>Suillaceae</taxon>
        <taxon>Suillus</taxon>
    </lineage>
</organism>